<name>A0A7J9BQK4_GOSGO</name>
<keyword evidence="3" id="KW-1185">Reference proteome</keyword>
<proteinExistence type="predicted"/>
<sequence length="92" mass="11083">MIWSIIFNGCGGHLWVPLIGIWGAISYSSLMVLRQYRGLRKVPDDVAEFTEKIRDLEIHLRGRDKEVKWQREQHQSYVKEKKEEFMRQQQQH</sequence>
<dbReference type="Proteomes" id="UP000593579">
    <property type="component" value="Unassembled WGS sequence"/>
</dbReference>
<dbReference type="EMBL" id="JABEZY010000005">
    <property type="protein sequence ID" value="MBA0738447.1"/>
    <property type="molecule type" value="Genomic_DNA"/>
</dbReference>
<keyword evidence="1" id="KW-1133">Transmembrane helix</keyword>
<comment type="caution">
    <text evidence="2">The sequence shown here is derived from an EMBL/GenBank/DDBJ whole genome shotgun (WGS) entry which is preliminary data.</text>
</comment>
<evidence type="ECO:0000256" key="1">
    <source>
        <dbReference type="SAM" id="Phobius"/>
    </source>
</evidence>
<evidence type="ECO:0000313" key="2">
    <source>
        <dbReference type="EMBL" id="MBA0738447.1"/>
    </source>
</evidence>
<protein>
    <submittedName>
        <fullName evidence="2">Uncharacterized protein</fullName>
    </submittedName>
</protein>
<evidence type="ECO:0000313" key="3">
    <source>
        <dbReference type="Proteomes" id="UP000593579"/>
    </source>
</evidence>
<reference evidence="2 3" key="1">
    <citation type="journal article" date="2019" name="Genome Biol. Evol.">
        <title>Insights into the evolution of the New World diploid cottons (Gossypium, subgenus Houzingenia) based on genome sequencing.</title>
        <authorList>
            <person name="Grover C.E."/>
            <person name="Arick M.A. 2nd"/>
            <person name="Thrash A."/>
            <person name="Conover J.L."/>
            <person name="Sanders W.S."/>
            <person name="Peterson D.G."/>
            <person name="Frelichowski J.E."/>
            <person name="Scheffler J.A."/>
            <person name="Scheffler B.E."/>
            <person name="Wendel J.F."/>
        </authorList>
    </citation>
    <scope>NUCLEOTIDE SEQUENCE [LARGE SCALE GENOMIC DNA]</scope>
    <source>
        <strain evidence="2">5</strain>
        <tissue evidence="2">Leaf</tissue>
    </source>
</reference>
<keyword evidence="1" id="KW-0472">Membrane</keyword>
<feature type="transmembrane region" description="Helical" evidence="1">
    <location>
        <begin position="12"/>
        <end position="33"/>
    </location>
</feature>
<gene>
    <name evidence="2" type="ORF">Gogos_011797</name>
</gene>
<dbReference type="OrthoDB" id="976054at2759"/>
<accession>A0A7J9BQK4</accession>
<keyword evidence="1" id="KW-0812">Transmembrane</keyword>
<dbReference type="AlphaFoldDB" id="A0A7J9BQK4"/>
<organism evidence="2 3">
    <name type="scientific">Gossypium gossypioides</name>
    <name type="common">Mexican cotton</name>
    <name type="synonym">Selera gossypioides</name>
    <dbReference type="NCBI Taxonomy" id="34282"/>
    <lineage>
        <taxon>Eukaryota</taxon>
        <taxon>Viridiplantae</taxon>
        <taxon>Streptophyta</taxon>
        <taxon>Embryophyta</taxon>
        <taxon>Tracheophyta</taxon>
        <taxon>Spermatophyta</taxon>
        <taxon>Magnoliopsida</taxon>
        <taxon>eudicotyledons</taxon>
        <taxon>Gunneridae</taxon>
        <taxon>Pentapetalae</taxon>
        <taxon>rosids</taxon>
        <taxon>malvids</taxon>
        <taxon>Malvales</taxon>
        <taxon>Malvaceae</taxon>
        <taxon>Malvoideae</taxon>
        <taxon>Gossypium</taxon>
    </lineage>
</organism>